<organism evidence="3 4">
    <name type="scientific">Caldimonas mangrovi</name>
    <dbReference type="NCBI Taxonomy" id="2944811"/>
    <lineage>
        <taxon>Bacteria</taxon>
        <taxon>Pseudomonadati</taxon>
        <taxon>Pseudomonadota</taxon>
        <taxon>Betaproteobacteria</taxon>
        <taxon>Burkholderiales</taxon>
        <taxon>Sphaerotilaceae</taxon>
        <taxon>Caldimonas</taxon>
    </lineage>
</organism>
<reference evidence="3" key="1">
    <citation type="submission" date="2022-05" db="EMBL/GenBank/DDBJ databases">
        <title>Schlegelella sp. nov., isolated from mangrove soil.</title>
        <authorList>
            <person name="Liu Y."/>
            <person name="Ge X."/>
            <person name="Liu W."/>
        </authorList>
    </citation>
    <scope>NUCLEOTIDE SEQUENCE</scope>
    <source>
        <strain evidence="3">S2-27</strain>
    </source>
</reference>
<feature type="transmembrane region" description="Helical" evidence="2">
    <location>
        <begin position="194"/>
        <end position="217"/>
    </location>
</feature>
<feature type="transmembrane region" description="Helical" evidence="2">
    <location>
        <begin position="21"/>
        <end position="41"/>
    </location>
</feature>
<dbReference type="InterPro" id="IPR050222">
    <property type="entry name" value="MATE_MdtK"/>
</dbReference>
<feature type="transmembrane region" description="Helical" evidence="2">
    <location>
        <begin position="386"/>
        <end position="405"/>
    </location>
</feature>
<evidence type="ECO:0000256" key="1">
    <source>
        <dbReference type="ARBA" id="ARBA00022448"/>
    </source>
</evidence>
<feature type="transmembrane region" description="Helical" evidence="2">
    <location>
        <begin position="274"/>
        <end position="295"/>
    </location>
</feature>
<keyword evidence="2" id="KW-0812">Transmembrane</keyword>
<feature type="transmembrane region" description="Helical" evidence="2">
    <location>
        <begin position="411"/>
        <end position="431"/>
    </location>
</feature>
<dbReference type="InterPro" id="IPR002528">
    <property type="entry name" value="MATE_fam"/>
</dbReference>
<evidence type="ECO:0000313" key="4">
    <source>
        <dbReference type="Proteomes" id="UP001165541"/>
    </source>
</evidence>
<dbReference type="PANTHER" id="PTHR43298">
    <property type="entry name" value="MULTIDRUG RESISTANCE PROTEIN NORM-RELATED"/>
    <property type="match status" value="1"/>
</dbReference>
<keyword evidence="2" id="KW-1133">Transmembrane helix</keyword>
<keyword evidence="4" id="KW-1185">Reference proteome</keyword>
<evidence type="ECO:0000256" key="2">
    <source>
        <dbReference type="SAM" id="Phobius"/>
    </source>
</evidence>
<dbReference type="EMBL" id="JAMKFE010000021">
    <property type="protein sequence ID" value="MCM5682647.1"/>
    <property type="molecule type" value="Genomic_DNA"/>
</dbReference>
<keyword evidence="1" id="KW-0813">Transport</keyword>
<sequence length="456" mass="46481">MPSPPRLDASVDPRPSEWVALLRLATPIVVGLCVNAAMGVVDSAIVAPLGPEALGAVALTSTVLLVFVAALYGFLSPGAILVARAFGAGDAVEQGVHRRAALRLGLWAGSGCTLLMLPGWLLLPWLGQPAEVSDVIAPYWVLSALSLLPLTVQLVAKQILDAMDRPWAGVGVSVLMVALNAAVGGALVACGAGLWGAALGSLLAYLAGMCLTVVWACRLTPCRGHAAAERAALGVQRREGLPMGAQYLLECGATAVAGLLIGLFGVVALAAHQIAMSVTAALYMVPLGLAAAVGLRMSHSVGAGAVEALRPQARAGLVLAAAWMAGFAALLALAGEPVARAFTARAEVVSLAAVLFAAMALMQVADGLQSVSLGALRGLLDSHWPTRVSLCCYWLLALPAGWWLAVPLGLGPAGIWMGFGLGLCVAAAALMHRLRRQIAHHAANSNARGPAVAATP</sequence>
<comment type="caution">
    <text evidence="3">The sequence shown here is derived from an EMBL/GenBank/DDBJ whole genome shotgun (WGS) entry which is preliminary data.</text>
</comment>
<proteinExistence type="predicted"/>
<feature type="transmembrane region" description="Helical" evidence="2">
    <location>
        <begin position="346"/>
        <end position="365"/>
    </location>
</feature>
<feature type="transmembrane region" description="Helical" evidence="2">
    <location>
        <begin position="135"/>
        <end position="155"/>
    </location>
</feature>
<keyword evidence="2" id="KW-0472">Membrane</keyword>
<accession>A0ABT0YV71</accession>
<gene>
    <name evidence="3" type="ORF">M8A51_24205</name>
</gene>
<feature type="transmembrane region" description="Helical" evidence="2">
    <location>
        <begin position="104"/>
        <end position="123"/>
    </location>
</feature>
<feature type="transmembrane region" description="Helical" evidence="2">
    <location>
        <begin position="315"/>
        <end position="334"/>
    </location>
</feature>
<dbReference type="PANTHER" id="PTHR43298:SF2">
    <property type="entry name" value="FMN_FAD EXPORTER YEEO-RELATED"/>
    <property type="match status" value="1"/>
</dbReference>
<name>A0ABT0YV71_9BURK</name>
<evidence type="ECO:0000313" key="3">
    <source>
        <dbReference type="EMBL" id="MCM5682647.1"/>
    </source>
</evidence>
<dbReference type="Pfam" id="PF01554">
    <property type="entry name" value="MatE"/>
    <property type="match status" value="2"/>
</dbReference>
<protein>
    <submittedName>
        <fullName evidence="3">MATE family efflux transporter</fullName>
    </submittedName>
</protein>
<feature type="transmembrane region" description="Helical" evidence="2">
    <location>
        <begin position="53"/>
        <end position="75"/>
    </location>
</feature>
<feature type="transmembrane region" description="Helical" evidence="2">
    <location>
        <begin position="167"/>
        <end position="188"/>
    </location>
</feature>
<dbReference type="RefSeq" id="WP_251781192.1">
    <property type="nucleotide sequence ID" value="NZ_JAMKFE010000021.1"/>
</dbReference>
<feature type="transmembrane region" description="Helical" evidence="2">
    <location>
        <begin position="247"/>
        <end position="268"/>
    </location>
</feature>
<dbReference type="Proteomes" id="UP001165541">
    <property type="component" value="Unassembled WGS sequence"/>
</dbReference>